<organism evidence="1">
    <name type="scientific">marine sediment metagenome</name>
    <dbReference type="NCBI Taxonomy" id="412755"/>
    <lineage>
        <taxon>unclassified sequences</taxon>
        <taxon>metagenomes</taxon>
        <taxon>ecological metagenomes</taxon>
    </lineage>
</organism>
<reference evidence="1" key="1">
    <citation type="journal article" date="2014" name="Front. Microbiol.">
        <title>High frequency of phylogenetically diverse reductive dehalogenase-homologous genes in deep subseafloor sedimentary metagenomes.</title>
        <authorList>
            <person name="Kawai M."/>
            <person name="Futagami T."/>
            <person name="Toyoda A."/>
            <person name="Takaki Y."/>
            <person name="Nishi S."/>
            <person name="Hori S."/>
            <person name="Arai W."/>
            <person name="Tsubouchi T."/>
            <person name="Morono Y."/>
            <person name="Uchiyama I."/>
            <person name="Ito T."/>
            <person name="Fujiyama A."/>
            <person name="Inagaki F."/>
            <person name="Takami H."/>
        </authorList>
    </citation>
    <scope>NUCLEOTIDE SEQUENCE</scope>
    <source>
        <strain evidence="1">Expedition CK06-06</strain>
    </source>
</reference>
<proteinExistence type="predicted"/>
<evidence type="ECO:0000313" key="1">
    <source>
        <dbReference type="EMBL" id="GAF91429.1"/>
    </source>
</evidence>
<dbReference type="AlphaFoldDB" id="X0TDY5"/>
<feature type="non-terminal residue" evidence="1">
    <location>
        <position position="1"/>
    </location>
</feature>
<dbReference type="EMBL" id="BARS01016850">
    <property type="protein sequence ID" value="GAF91429.1"/>
    <property type="molecule type" value="Genomic_DNA"/>
</dbReference>
<gene>
    <name evidence="1" type="ORF">S01H1_27641</name>
</gene>
<sequence>FEKESIKPVYSHLQTIIELEDAYKQWMQDEDLVEDVRVIQEKCTTLRSTIDKYIHEKIGAISQEAVAKEKKIEANKAATVDDHNELEEIIKQINEYSIHVSEFKNPLYTTEIDKSVSIIKRLESKASQKISHYISLRNSQFQTLDNESTQLKDNLAHINELLRELSSEELNEFYATYKRFVMLQEKYKEWSSDRALGDRLKRNSSEFESLKETVQKREAELYICIEEEYKRFTKILGARPRILTQQYINEISEAADNFQPALDFVQKWITKQIIHHWVK</sequence>
<protein>
    <submittedName>
        <fullName evidence="1">Uncharacterized protein</fullName>
    </submittedName>
</protein>
<accession>X0TDY5</accession>
<comment type="caution">
    <text evidence="1">The sequence shown here is derived from an EMBL/GenBank/DDBJ whole genome shotgun (WGS) entry which is preliminary data.</text>
</comment>
<feature type="non-terminal residue" evidence="1">
    <location>
        <position position="279"/>
    </location>
</feature>
<name>X0TDY5_9ZZZZ</name>